<gene>
    <name evidence="1" type="ORF">I79_022391</name>
</gene>
<evidence type="ECO:0000313" key="2">
    <source>
        <dbReference type="Proteomes" id="UP000001075"/>
    </source>
</evidence>
<dbReference type="EMBL" id="JH002338">
    <property type="protein sequence ID" value="EGW00766.1"/>
    <property type="molecule type" value="Genomic_DNA"/>
</dbReference>
<protein>
    <submittedName>
        <fullName evidence="1">Uncharacterized protein</fullName>
    </submittedName>
</protein>
<reference evidence="2" key="1">
    <citation type="journal article" date="2011" name="Nat. Biotechnol.">
        <title>The genomic sequence of the Chinese hamster ovary (CHO)-K1 cell line.</title>
        <authorList>
            <person name="Xu X."/>
            <person name="Nagarajan H."/>
            <person name="Lewis N.E."/>
            <person name="Pan S."/>
            <person name="Cai Z."/>
            <person name="Liu X."/>
            <person name="Chen W."/>
            <person name="Xie M."/>
            <person name="Wang W."/>
            <person name="Hammond S."/>
            <person name="Andersen M.R."/>
            <person name="Neff N."/>
            <person name="Passarelli B."/>
            <person name="Koh W."/>
            <person name="Fan H.C."/>
            <person name="Wang J."/>
            <person name="Gui Y."/>
            <person name="Lee K.H."/>
            <person name="Betenbaugh M.J."/>
            <person name="Quake S.R."/>
            <person name="Famili I."/>
            <person name="Palsson B.O."/>
            <person name="Wang J."/>
        </authorList>
    </citation>
    <scope>NUCLEOTIDE SEQUENCE [LARGE SCALE GENOMIC DNA]</scope>
    <source>
        <strain evidence="2">CHO K1 cell line</strain>
    </source>
</reference>
<organism evidence="1 2">
    <name type="scientific">Cricetulus griseus</name>
    <name type="common">Chinese hamster</name>
    <name type="synonym">Cricetulus barabensis griseus</name>
    <dbReference type="NCBI Taxonomy" id="10029"/>
    <lineage>
        <taxon>Eukaryota</taxon>
        <taxon>Metazoa</taxon>
        <taxon>Chordata</taxon>
        <taxon>Craniata</taxon>
        <taxon>Vertebrata</taxon>
        <taxon>Euteleostomi</taxon>
        <taxon>Mammalia</taxon>
        <taxon>Eutheria</taxon>
        <taxon>Euarchontoglires</taxon>
        <taxon>Glires</taxon>
        <taxon>Rodentia</taxon>
        <taxon>Myomorpha</taxon>
        <taxon>Muroidea</taxon>
        <taxon>Cricetidae</taxon>
        <taxon>Cricetinae</taxon>
        <taxon>Cricetulus</taxon>
    </lineage>
</organism>
<evidence type="ECO:0000313" key="1">
    <source>
        <dbReference type="EMBL" id="EGW00766.1"/>
    </source>
</evidence>
<proteinExistence type="predicted"/>
<name>G3IF75_CRIGR</name>
<dbReference type="Proteomes" id="UP000001075">
    <property type="component" value="Unassembled WGS sequence"/>
</dbReference>
<dbReference type="AlphaFoldDB" id="G3IF75"/>
<accession>G3IF75</accession>
<dbReference type="InParanoid" id="G3IF75"/>
<sequence>MLSQISGTTRPTSPERPRSSFTGLLLLAKQTLQLCLVNMIVFSMGQHEYQQQQHCTYTCTLYFPDYYLLQ</sequence>